<keyword evidence="2" id="KW-0853">WD repeat</keyword>
<evidence type="ECO:0000313" key="8">
    <source>
        <dbReference type="EMBL" id="KAJ8906101.1"/>
    </source>
</evidence>
<dbReference type="InterPro" id="IPR048591">
    <property type="entry name" value="WDHD1/CFT4_hel"/>
</dbReference>
<dbReference type="InterPro" id="IPR022100">
    <property type="entry name" value="WDHD1/CFT4_beta-prop_2nd"/>
</dbReference>
<dbReference type="Pfam" id="PF12341">
    <property type="entry name" value="Mcl1_mid"/>
    <property type="match status" value="1"/>
</dbReference>
<organism evidence="8 9">
    <name type="scientific">Rhodosorus marinus</name>
    <dbReference type="NCBI Taxonomy" id="101924"/>
    <lineage>
        <taxon>Eukaryota</taxon>
        <taxon>Rhodophyta</taxon>
        <taxon>Stylonematophyceae</taxon>
        <taxon>Stylonematales</taxon>
        <taxon>Stylonemataceae</taxon>
        <taxon>Rhodosorus</taxon>
    </lineage>
</organism>
<dbReference type="SMART" id="SM00320">
    <property type="entry name" value="WD40"/>
    <property type="match status" value="7"/>
</dbReference>
<accession>A0AAV8UZX7</accession>
<feature type="domain" description="WDHD1/CFT4 helical bundle" evidence="7">
    <location>
        <begin position="738"/>
        <end position="818"/>
    </location>
</feature>
<evidence type="ECO:0000259" key="7">
    <source>
        <dbReference type="Pfam" id="PF20946"/>
    </source>
</evidence>
<dbReference type="GO" id="GO:0000278">
    <property type="term" value="P:mitotic cell cycle"/>
    <property type="evidence" value="ECO:0007669"/>
    <property type="project" value="TreeGrafter"/>
</dbReference>
<name>A0AAV8UZX7_9RHOD</name>
<dbReference type="PANTHER" id="PTHR19932:SF10">
    <property type="entry name" value="WD REPEAT AND HMG-BOX DNA-BINDING PROTEIN 1"/>
    <property type="match status" value="1"/>
</dbReference>
<dbReference type="GO" id="GO:0043596">
    <property type="term" value="C:nuclear replication fork"/>
    <property type="evidence" value="ECO:0007669"/>
    <property type="project" value="TreeGrafter"/>
</dbReference>
<evidence type="ECO:0000256" key="2">
    <source>
        <dbReference type="ARBA" id="ARBA00022574"/>
    </source>
</evidence>
<evidence type="ECO:0000259" key="6">
    <source>
        <dbReference type="Pfam" id="PF12341"/>
    </source>
</evidence>
<dbReference type="SUPFAM" id="SSF50993">
    <property type="entry name" value="Peptidase/esterase 'gauge' domain"/>
    <property type="match status" value="1"/>
</dbReference>
<reference evidence="8 9" key="1">
    <citation type="journal article" date="2023" name="Nat. Commun.">
        <title>Origin of minicircular mitochondrial genomes in red algae.</title>
        <authorList>
            <person name="Lee Y."/>
            <person name="Cho C.H."/>
            <person name="Lee Y.M."/>
            <person name="Park S.I."/>
            <person name="Yang J.H."/>
            <person name="West J.A."/>
            <person name="Bhattacharya D."/>
            <person name="Yoon H.S."/>
        </authorList>
    </citation>
    <scope>NUCLEOTIDE SEQUENCE [LARGE SCALE GENOMIC DNA]</scope>
    <source>
        <strain evidence="8 9">CCMP1338</strain>
        <tissue evidence="8">Whole cell</tissue>
    </source>
</reference>
<sequence length="895" mass="99119">MSKKLNLLPVHAGGRCRAAFMPDGSWALSCGTDAFVLAHDGAKVAKTVHKPKRVARILDEQIESINSIAIAPNGWGFATGDDEGRVRLFSLPQKTSIDWDSDESGIQAVPFMVRFSGAVRALDFSPTGNAFIAAGEEPGVIKMINRTNIRNHTIFRGSGGETQEDAVDALAYDPLGDFIISVGERGGVCVWSIGNQEFVTAVELGGKKATSASWHPNGNSFVVGTEGGIQFIARNSWQALGSGDVNTGRFIGATVKSVDWSGSGEYVLCGDSAGQCMLIDAGKRTILDRWSADLPIQFVRWNPTSNSFIALDDQGQACMFHDAVAEHMPKAYNVLADDAQGKDGRVTHHANVAVDSEDEEVKTPSRRKRLRKKEDTHVSEGSVVDDGSLSPYSLNEEAILEDASREYMGPRKTHKRQLTGHEIVPVSPFMPSATPLTSRSRKRIMCWNRVGVIVVFNEETHQSIEVDFNDQGKRPFRFIDHFGTMDEHGAVFACHAKEEHPSMVVYKPFESWTTNAEWSARLRQVERAEAVALGGHFVVVGTSKQLLRVFNLSGMETDVSSIEGSVISACASRDRLCTVSQSQFSGEVYTSVYTVDSDGHVTRIHHSPPGISPKASLQWIGLSQVENDLVVMDSRSTFHLLEEKQKKWILLAEKVNEKLDATAFWPVTVDSQTAIGVNLFGDEKYPSVVPRSPVTRVQFDPVTVEPSKTRRALFDQRRRLRILKGALEKREASESFHRDYEEDDNLLEQFGKQKMDTEKAVLKAVEEACKLKNASRALELTNTLQEAWALKLSLRLAEHYHLDNLRERMRLSIQARVQAAEEADERKPHSLAPQNHTEGADMTALIKRVHQEDHAPAENEIATPARATGGSLSERFKRKTEQTRQQPKKGVRVTI</sequence>
<dbReference type="InterPro" id="IPR036322">
    <property type="entry name" value="WD40_repeat_dom_sf"/>
</dbReference>
<feature type="domain" description="WDHD1/CFT4 second beta-propeller" evidence="6">
    <location>
        <begin position="428"/>
        <end position="699"/>
    </location>
</feature>
<evidence type="ECO:0000256" key="3">
    <source>
        <dbReference type="ARBA" id="ARBA00022737"/>
    </source>
</evidence>
<dbReference type="GO" id="GO:0006261">
    <property type="term" value="P:DNA-templated DNA replication"/>
    <property type="evidence" value="ECO:0007669"/>
    <property type="project" value="TreeGrafter"/>
</dbReference>
<protein>
    <recommendedName>
        <fullName evidence="10">Minichromosome loss protein Mcl1 middle region domain-containing protein</fullName>
    </recommendedName>
</protein>
<dbReference type="Proteomes" id="UP001157974">
    <property type="component" value="Unassembled WGS sequence"/>
</dbReference>
<dbReference type="Gene3D" id="2.130.10.10">
    <property type="entry name" value="YVTN repeat-like/Quinoprotein amine dehydrogenase"/>
    <property type="match status" value="2"/>
</dbReference>
<feature type="region of interest" description="Disordered" evidence="5">
    <location>
        <begin position="854"/>
        <end position="895"/>
    </location>
</feature>
<evidence type="ECO:0008006" key="10">
    <source>
        <dbReference type="Google" id="ProtNLM"/>
    </source>
</evidence>
<proteinExistence type="predicted"/>
<feature type="region of interest" description="Disordered" evidence="5">
    <location>
        <begin position="819"/>
        <end position="838"/>
    </location>
</feature>
<comment type="caution">
    <text evidence="8">The sequence shown here is derived from an EMBL/GenBank/DDBJ whole genome shotgun (WGS) entry which is preliminary data.</text>
</comment>
<dbReference type="GO" id="GO:0003682">
    <property type="term" value="F:chromatin binding"/>
    <property type="evidence" value="ECO:0007669"/>
    <property type="project" value="TreeGrafter"/>
</dbReference>
<dbReference type="EMBL" id="JAMWBK010000004">
    <property type="protein sequence ID" value="KAJ8906101.1"/>
    <property type="molecule type" value="Genomic_DNA"/>
</dbReference>
<comment type="subcellular location">
    <subcellularLocation>
        <location evidence="1">Nucleus</location>
    </subcellularLocation>
</comment>
<dbReference type="GO" id="GO:0006281">
    <property type="term" value="P:DNA repair"/>
    <property type="evidence" value="ECO:0007669"/>
    <property type="project" value="TreeGrafter"/>
</dbReference>
<feature type="compositionally biased region" description="Basic residues" evidence="5">
    <location>
        <begin position="886"/>
        <end position="895"/>
    </location>
</feature>
<dbReference type="Pfam" id="PF20946">
    <property type="entry name" value="Ctf4_C"/>
    <property type="match status" value="1"/>
</dbReference>
<dbReference type="AlphaFoldDB" id="A0AAV8UZX7"/>
<keyword evidence="9" id="KW-1185">Reference proteome</keyword>
<feature type="region of interest" description="Disordered" evidence="5">
    <location>
        <begin position="353"/>
        <end position="387"/>
    </location>
</feature>
<keyword evidence="3" id="KW-0677">Repeat</keyword>
<evidence type="ECO:0000256" key="4">
    <source>
        <dbReference type="ARBA" id="ARBA00023242"/>
    </source>
</evidence>
<dbReference type="SUPFAM" id="SSF50978">
    <property type="entry name" value="WD40 repeat-like"/>
    <property type="match status" value="1"/>
</dbReference>
<keyword evidence="4" id="KW-0539">Nucleus</keyword>
<dbReference type="InterPro" id="IPR001680">
    <property type="entry name" value="WD40_rpt"/>
</dbReference>
<dbReference type="PANTHER" id="PTHR19932">
    <property type="entry name" value="WD REPEAT AND HMG-BOX DNA BINDING PROTEIN"/>
    <property type="match status" value="1"/>
</dbReference>
<evidence type="ECO:0000256" key="1">
    <source>
        <dbReference type="ARBA" id="ARBA00004123"/>
    </source>
</evidence>
<dbReference type="InterPro" id="IPR015943">
    <property type="entry name" value="WD40/YVTN_repeat-like_dom_sf"/>
</dbReference>
<evidence type="ECO:0000313" key="9">
    <source>
        <dbReference type="Proteomes" id="UP001157974"/>
    </source>
</evidence>
<evidence type="ECO:0000256" key="5">
    <source>
        <dbReference type="SAM" id="MobiDB-lite"/>
    </source>
</evidence>
<gene>
    <name evidence="8" type="ORF">NDN08_002600</name>
</gene>